<organism evidence="4 5">
    <name type="scientific">Staphylococcus warneri</name>
    <dbReference type="NCBI Taxonomy" id="1292"/>
    <lineage>
        <taxon>Bacteria</taxon>
        <taxon>Bacillati</taxon>
        <taxon>Bacillota</taxon>
        <taxon>Bacilli</taxon>
        <taxon>Bacillales</taxon>
        <taxon>Staphylococcaceae</taxon>
        <taxon>Staphylococcus</taxon>
    </lineage>
</organism>
<reference evidence="2 7" key="3">
    <citation type="submission" date="2020-03" db="EMBL/GenBank/DDBJ databases">
        <title>Comparative genetics of Staphylococcus warneri persistents from caprine mastitis.</title>
        <authorList>
            <person name="Franca C.A."/>
            <person name="Rosa D.S."/>
            <person name="Silva A."/>
            <person name="Rodrigues D.L.N."/>
            <person name="Santos R.G."/>
            <person name="Castillo R.E.H."/>
            <person name="Moreira M.A.S."/>
            <person name="Lima M.C."/>
            <person name="Gouveia G.V."/>
            <person name="Gouveia J.J.S."/>
            <person name="Souza R.F.S."/>
            <person name="Bertram B."/>
            <person name="Azevedo V."/>
            <person name="Costa M."/>
        </authorList>
    </citation>
    <scope>NUCLEOTIDE SEQUENCE [LARGE SCALE GENOMIC DNA]</scope>
    <source>
        <strain evidence="2 7">Cap 9.2</strain>
    </source>
</reference>
<feature type="transmembrane region" description="Helical" evidence="1">
    <location>
        <begin position="20"/>
        <end position="47"/>
    </location>
</feature>
<evidence type="ECO:0000313" key="3">
    <source>
        <dbReference type="EMBL" id="NBH30967.1"/>
    </source>
</evidence>
<protein>
    <submittedName>
        <fullName evidence="4">ABC-2 transporter permease</fullName>
    </submittedName>
</protein>
<comment type="caution">
    <text evidence="4">The sequence shown here is derived from an EMBL/GenBank/DDBJ whole genome shotgun (WGS) entry which is preliminary data.</text>
</comment>
<evidence type="ECO:0000313" key="5">
    <source>
        <dbReference type="Proteomes" id="UP000261016"/>
    </source>
</evidence>
<feature type="transmembrane region" description="Helical" evidence="1">
    <location>
        <begin position="141"/>
        <end position="161"/>
    </location>
</feature>
<keyword evidence="7" id="KW-1185">Reference proteome</keyword>
<reference evidence="4 5" key="1">
    <citation type="submission" date="2018-08" db="EMBL/GenBank/DDBJ databases">
        <title>A genome reference for cultivated species of the human gut microbiota.</title>
        <authorList>
            <person name="Zou Y."/>
            <person name="Xue W."/>
            <person name="Luo G."/>
        </authorList>
    </citation>
    <scope>NUCLEOTIDE SEQUENCE [LARGE SCALE GENOMIC DNA]</scope>
    <source>
        <strain evidence="4 5">OM08-17AT</strain>
    </source>
</reference>
<dbReference type="EMBL" id="QXWP01000004">
    <property type="protein sequence ID" value="NBH30967.1"/>
    <property type="molecule type" value="Genomic_DNA"/>
</dbReference>
<feature type="transmembrane region" description="Helical" evidence="1">
    <location>
        <begin position="108"/>
        <end position="129"/>
    </location>
</feature>
<proteinExistence type="predicted"/>
<dbReference type="EMBL" id="QSTD01000003">
    <property type="protein sequence ID" value="RGM30377.1"/>
    <property type="molecule type" value="Genomic_DNA"/>
</dbReference>
<dbReference type="RefSeq" id="WP_002466347.1">
    <property type="nucleotide sequence ID" value="NZ_CABMFV010000003.1"/>
</dbReference>
<evidence type="ECO:0000256" key="1">
    <source>
        <dbReference type="SAM" id="Phobius"/>
    </source>
</evidence>
<evidence type="ECO:0000313" key="2">
    <source>
        <dbReference type="EMBL" id="MCG6226701.1"/>
    </source>
</evidence>
<evidence type="ECO:0000313" key="6">
    <source>
        <dbReference type="Proteomes" id="UP000481807"/>
    </source>
</evidence>
<accession>A0A364UT03</accession>
<sequence length="211" mass="23619">MKGFLLSIFYTSKKTLISYFIVSIVVTVIFSFLNPLMTCFMPMVFLLSPITDNIKHEKDSKWMYYVSVFPKGRNIYVNSYYVAFLSLILTGLLVGLIFTAIFTQNISMMLLSACIGIGAVGTYSIVFPLTFKFGSENSNVILTTSSIILILSFFVVLYGLLMPNMMDSDSFATAIATFHNVIVGIGYALFGLIILAITYFLSMKTFKKQDL</sequence>
<gene>
    <name evidence="3" type="ORF">D3Z30_08215</name>
    <name evidence="4" type="ORF">DXC19_07945</name>
    <name evidence="2" type="ORF">G8J23_12015</name>
</gene>
<feature type="transmembrane region" description="Helical" evidence="1">
    <location>
        <begin position="181"/>
        <end position="201"/>
    </location>
</feature>
<dbReference type="Pfam" id="PF13346">
    <property type="entry name" value="ABC2_membrane_5"/>
    <property type="match status" value="1"/>
</dbReference>
<dbReference type="InterPro" id="IPR025699">
    <property type="entry name" value="ABC2_memb-like"/>
</dbReference>
<dbReference type="Proteomes" id="UP000261016">
    <property type="component" value="Unassembled WGS sequence"/>
</dbReference>
<feature type="transmembrane region" description="Helical" evidence="1">
    <location>
        <begin position="80"/>
        <end position="102"/>
    </location>
</feature>
<dbReference type="Proteomes" id="UP000814367">
    <property type="component" value="Unassembled WGS sequence"/>
</dbReference>
<keyword evidence="1" id="KW-0472">Membrane</keyword>
<keyword evidence="1" id="KW-0812">Transmembrane</keyword>
<evidence type="ECO:0000313" key="4">
    <source>
        <dbReference type="EMBL" id="RGM30377.1"/>
    </source>
</evidence>
<dbReference type="EMBL" id="JAANHJ010000001">
    <property type="protein sequence ID" value="MCG6226701.1"/>
    <property type="molecule type" value="Genomic_DNA"/>
</dbReference>
<dbReference type="AlphaFoldDB" id="A0A364UT03"/>
<evidence type="ECO:0000313" key="7">
    <source>
        <dbReference type="Proteomes" id="UP000814367"/>
    </source>
</evidence>
<dbReference type="Proteomes" id="UP000481807">
    <property type="component" value="Unassembled WGS sequence"/>
</dbReference>
<reference evidence="3 6" key="2">
    <citation type="submission" date="2018-08" db="EMBL/GenBank/DDBJ databases">
        <title>Murine metabolic-syndrome-specific gut microbial biobank.</title>
        <authorList>
            <person name="Liu C."/>
        </authorList>
    </citation>
    <scope>NUCLEOTIDE SEQUENCE [LARGE SCALE GENOMIC DNA]</scope>
    <source>
        <strain evidence="3 6">1XD21-27</strain>
    </source>
</reference>
<name>A0A364UT03_STAWA</name>
<keyword evidence="1" id="KW-1133">Transmembrane helix</keyword>